<sequence>MNSKNDDYTVAWICALPLEVAAAKAMLDEVHTSASKRLGSDQNAYTLGHVCNHNVVIACLPFGVYGTTSATAVLSRLQATFPRLLFALMVAIGGGVPNNNLGVDLRLGDVVVSTPSKTSSGVIQYDYGKAVDGHLLPTGVLNKPPSFLLTAVSKLESDALLGTRPFAALISKVLEDHPDMNDQFSRPDEDWQFNSKYPHTRSSDGSSRSDSTVRDCSACDPGERVARLPRINDVPFIHHGVIASGNQVIKDAEKRDSLARELGVLCFDMEAAGLMDQLPSLVIRGISDYCDSHKNDHWQGYAALVASAYAKVLLAEVPALSHGIGASDTPLEGLWMVPFSRNPRFAGREEQMAILKDFMLSPVGPNKFAITGLGGVGKTQIVLELAYRLRDQDPRCSVFWIPCTSRSNIDQAFLRLTQLVGMSDVANPKEAGNHVQSYFSHSTAGKWLMIFDNAEDMEMWMMPGGEYTSTLKTMLPRSDQGYILFTTRRQKLAVKLASTNIMQVHQLNKEAAIEVLGRSLIQKCPDYKTSIVLLERLTFLPLAISQAAAYINENELQLSEYIDLLHARESDSLELLCEDFKDEGRYDEVVNPVGATWLVSFQQIQKQSPLAANYLSIMACVSPTDIPQALLPQPKSRKLHHEALGLLKAYSFVAQDTENKSLSLHQLVHLSARSWLRSQGKFSFFLGLAVEQLNKAFGDTPRTDQTLWRELLPHFLAVVNDDGIETDLQTAAQYLTLLDNVGICLYNNKLYEMAEPIICKSVELRQAMDGIVNAEILTSMDTLAGLWLNQKRWSEAEELAAKVLEERKRLLGDEHRDTLRTLNTLSVIYVGQRRYTEAECLCRQILDIRKRNLESDHPDVLRNISNLASIYHQQKRWDEAEQLGLEALKLREKVLGPEHPSTLTTTANLVFVYTDQNRWDEAENLQRQVFSSQERVLGPSHPNTLASMSHLARICWKREKFHRAVSIMSEYVGLCEKNLVPDHKLAVSASKTLNKWQVEVAERDEKERQLLEEILQD</sequence>
<dbReference type="Pfam" id="PF00931">
    <property type="entry name" value="NB-ARC"/>
    <property type="match status" value="1"/>
</dbReference>
<feature type="compositionally biased region" description="Basic and acidic residues" evidence="1">
    <location>
        <begin position="180"/>
        <end position="189"/>
    </location>
</feature>
<dbReference type="InterPro" id="IPR027417">
    <property type="entry name" value="P-loop_NTPase"/>
</dbReference>
<dbReference type="Proteomes" id="UP001610563">
    <property type="component" value="Unassembled WGS sequence"/>
</dbReference>
<dbReference type="Gene3D" id="3.40.50.1580">
    <property type="entry name" value="Nucleoside phosphorylase domain"/>
    <property type="match status" value="1"/>
</dbReference>
<name>A0ABR4FGS0_9EURO</name>
<proteinExistence type="predicted"/>
<organism evidence="3 4">
    <name type="scientific">Aspergillus keveii</name>
    <dbReference type="NCBI Taxonomy" id="714993"/>
    <lineage>
        <taxon>Eukaryota</taxon>
        <taxon>Fungi</taxon>
        <taxon>Dikarya</taxon>
        <taxon>Ascomycota</taxon>
        <taxon>Pezizomycotina</taxon>
        <taxon>Eurotiomycetes</taxon>
        <taxon>Eurotiomycetidae</taxon>
        <taxon>Eurotiales</taxon>
        <taxon>Aspergillaceae</taxon>
        <taxon>Aspergillus</taxon>
        <taxon>Aspergillus subgen. Nidulantes</taxon>
    </lineage>
</organism>
<dbReference type="InterPro" id="IPR002182">
    <property type="entry name" value="NB-ARC"/>
</dbReference>
<dbReference type="Gene3D" id="1.25.40.10">
    <property type="entry name" value="Tetratricopeptide repeat domain"/>
    <property type="match status" value="2"/>
</dbReference>
<gene>
    <name evidence="3" type="ORF">BJX66DRAFT_320723</name>
</gene>
<evidence type="ECO:0000313" key="3">
    <source>
        <dbReference type="EMBL" id="KAL2782439.1"/>
    </source>
</evidence>
<dbReference type="EMBL" id="JBFTWV010000435">
    <property type="protein sequence ID" value="KAL2782439.1"/>
    <property type="molecule type" value="Genomic_DNA"/>
</dbReference>
<dbReference type="SUPFAM" id="SSF52540">
    <property type="entry name" value="P-loop containing nucleoside triphosphate hydrolases"/>
    <property type="match status" value="1"/>
</dbReference>
<dbReference type="InterPro" id="IPR011990">
    <property type="entry name" value="TPR-like_helical_dom_sf"/>
</dbReference>
<dbReference type="InterPro" id="IPR035994">
    <property type="entry name" value="Nucleoside_phosphorylase_sf"/>
</dbReference>
<feature type="domain" description="NB-ARC" evidence="2">
    <location>
        <begin position="352"/>
        <end position="517"/>
    </location>
</feature>
<dbReference type="SUPFAM" id="SSF48452">
    <property type="entry name" value="TPR-like"/>
    <property type="match status" value="2"/>
</dbReference>
<dbReference type="Pfam" id="PF13424">
    <property type="entry name" value="TPR_12"/>
    <property type="match status" value="2"/>
</dbReference>
<evidence type="ECO:0000259" key="2">
    <source>
        <dbReference type="Pfam" id="PF00931"/>
    </source>
</evidence>
<comment type="caution">
    <text evidence="3">The sequence shown here is derived from an EMBL/GenBank/DDBJ whole genome shotgun (WGS) entry which is preliminary data.</text>
</comment>
<dbReference type="PANTHER" id="PTHR46082:SF11">
    <property type="entry name" value="AAA+ ATPASE DOMAIN-CONTAINING PROTEIN-RELATED"/>
    <property type="match status" value="1"/>
</dbReference>
<reference evidence="3 4" key="1">
    <citation type="submission" date="2024-07" db="EMBL/GenBank/DDBJ databases">
        <title>Section-level genome sequencing and comparative genomics of Aspergillus sections Usti and Cavernicolus.</title>
        <authorList>
            <consortium name="Lawrence Berkeley National Laboratory"/>
            <person name="Nybo J.L."/>
            <person name="Vesth T.C."/>
            <person name="Theobald S."/>
            <person name="Frisvad J.C."/>
            <person name="Larsen T.O."/>
            <person name="Kjaerboelling I."/>
            <person name="Rothschild-Mancinelli K."/>
            <person name="Lyhne E.K."/>
            <person name="Kogle M.E."/>
            <person name="Barry K."/>
            <person name="Clum A."/>
            <person name="Na H."/>
            <person name="Ledsgaard L."/>
            <person name="Lin J."/>
            <person name="Lipzen A."/>
            <person name="Kuo A."/>
            <person name="Riley R."/>
            <person name="Mondo S."/>
            <person name="Labutti K."/>
            <person name="Haridas S."/>
            <person name="Pangalinan J."/>
            <person name="Salamov A.A."/>
            <person name="Simmons B.A."/>
            <person name="Magnuson J.K."/>
            <person name="Chen J."/>
            <person name="Drula E."/>
            <person name="Henrissat B."/>
            <person name="Wiebenga A."/>
            <person name="Lubbers R.J."/>
            <person name="Gomes A.C."/>
            <person name="Makela M.R."/>
            <person name="Stajich J."/>
            <person name="Grigoriev I.V."/>
            <person name="Mortensen U.H."/>
            <person name="De Vries R.P."/>
            <person name="Baker S.E."/>
            <person name="Andersen M.R."/>
        </authorList>
    </citation>
    <scope>NUCLEOTIDE SEQUENCE [LARGE SCALE GENOMIC DNA]</scope>
    <source>
        <strain evidence="3 4">CBS 209.92</strain>
    </source>
</reference>
<protein>
    <recommendedName>
        <fullName evidence="2">NB-ARC domain-containing protein</fullName>
    </recommendedName>
</protein>
<evidence type="ECO:0000313" key="4">
    <source>
        <dbReference type="Proteomes" id="UP001610563"/>
    </source>
</evidence>
<evidence type="ECO:0000256" key="1">
    <source>
        <dbReference type="SAM" id="MobiDB-lite"/>
    </source>
</evidence>
<dbReference type="InterPro" id="IPR053137">
    <property type="entry name" value="NLR-like"/>
</dbReference>
<feature type="region of interest" description="Disordered" evidence="1">
    <location>
        <begin position="180"/>
        <end position="215"/>
    </location>
</feature>
<dbReference type="Gene3D" id="3.40.50.300">
    <property type="entry name" value="P-loop containing nucleotide triphosphate hydrolases"/>
    <property type="match status" value="1"/>
</dbReference>
<dbReference type="SUPFAM" id="SSF53167">
    <property type="entry name" value="Purine and uridine phosphorylases"/>
    <property type="match status" value="1"/>
</dbReference>
<accession>A0ABR4FGS0</accession>
<dbReference type="PANTHER" id="PTHR46082">
    <property type="entry name" value="ATP/GTP-BINDING PROTEIN-RELATED"/>
    <property type="match status" value="1"/>
</dbReference>
<keyword evidence="4" id="KW-1185">Reference proteome</keyword>